<dbReference type="GO" id="GO:0004722">
    <property type="term" value="F:protein serine/threonine phosphatase activity"/>
    <property type="evidence" value="ECO:0007669"/>
    <property type="project" value="InterPro"/>
</dbReference>
<dbReference type="SMART" id="SM00331">
    <property type="entry name" value="PP2C_SIG"/>
    <property type="match status" value="1"/>
</dbReference>
<dbReference type="Pfam" id="PF13672">
    <property type="entry name" value="PP2C_2"/>
    <property type="match status" value="1"/>
</dbReference>
<comment type="caution">
    <text evidence="2">The sequence shown here is derived from an EMBL/GenBank/DDBJ whole genome shotgun (WGS) entry which is preliminary data.</text>
</comment>
<dbReference type="PANTHER" id="PTHR47992">
    <property type="entry name" value="PROTEIN PHOSPHATASE"/>
    <property type="match status" value="1"/>
</dbReference>
<keyword evidence="3" id="KW-1185">Reference proteome</keyword>
<gene>
    <name evidence="2" type="ORF">DFP98_103161</name>
</gene>
<evidence type="ECO:0000313" key="3">
    <source>
        <dbReference type="Proteomes" id="UP000256977"/>
    </source>
</evidence>
<organism evidence="2 3">
    <name type="scientific">Cohnella phaseoli</name>
    <dbReference type="NCBI Taxonomy" id="456490"/>
    <lineage>
        <taxon>Bacteria</taxon>
        <taxon>Bacillati</taxon>
        <taxon>Bacillota</taxon>
        <taxon>Bacilli</taxon>
        <taxon>Bacillales</taxon>
        <taxon>Paenibacillaceae</taxon>
        <taxon>Cohnella</taxon>
    </lineage>
</organism>
<evidence type="ECO:0000313" key="2">
    <source>
        <dbReference type="EMBL" id="RED86308.1"/>
    </source>
</evidence>
<dbReference type="SUPFAM" id="SSF81606">
    <property type="entry name" value="PP2C-like"/>
    <property type="match status" value="1"/>
</dbReference>
<dbReference type="InterPro" id="IPR015655">
    <property type="entry name" value="PP2C"/>
</dbReference>
<dbReference type="InterPro" id="IPR036457">
    <property type="entry name" value="PPM-type-like_dom_sf"/>
</dbReference>
<dbReference type="CDD" id="cd00143">
    <property type="entry name" value="PP2Cc"/>
    <property type="match status" value="1"/>
</dbReference>
<evidence type="ECO:0000259" key="1">
    <source>
        <dbReference type="PROSITE" id="PS51746"/>
    </source>
</evidence>
<sequence>MRRRAVNCGRSIWKRRRGDAGMLTVLRSHVGKVRQVNEDQAWSGALADGWTAAIVADGMGGHRAGDVASSLAVDSLVQSLQAWGHTASAADAATKLSGIVKQANKVVFDTASLNDRYHNMGTTVVMALIREDAALLGHIGDSRAYRLRGGQLELLTEDHTLVNELTKSGQLTPQEAAHHPRRNVLTRALGTDREVDADVQLIDWQNGDVMLLCSDGLSGLVEDSEVQAALERPGTGLEQRADELIELALAAGGDDNITVVLVADDGRAYAAGGDTA</sequence>
<name>A0A3D9KIH9_9BACL</name>
<protein>
    <submittedName>
        <fullName evidence="2">Protein phosphatase</fullName>
    </submittedName>
</protein>
<dbReference type="NCBIfam" id="NF033484">
    <property type="entry name" value="Stp1_PP2C_phos"/>
    <property type="match status" value="1"/>
</dbReference>
<dbReference type="PROSITE" id="PS51746">
    <property type="entry name" value="PPM_2"/>
    <property type="match status" value="1"/>
</dbReference>
<feature type="domain" description="PPM-type phosphatase" evidence="1">
    <location>
        <begin position="19"/>
        <end position="264"/>
    </location>
</feature>
<proteinExistence type="predicted"/>
<dbReference type="SMART" id="SM00332">
    <property type="entry name" value="PP2Cc"/>
    <property type="match status" value="1"/>
</dbReference>
<accession>A0A3D9KIH9</accession>
<dbReference type="EMBL" id="QRDZ01000003">
    <property type="protein sequence ID" value="RED86308.1"/>
    <property type="molecule type" value="Genomic_DNA"/>
</dbReference>
<dbReference type="Proteomes" id="UP000256977">
    <property type="component" value="Unassembled WGS sequence"/>
</dbReference>
<dbReference type="InterPro" id="IPR001932">
    <property type="entry name" value="PPM-type_phosphatase-like_dom"/>
</dbReference>
<dbReference type="AlphaFoldDB" id="A0A3D9KIH9"/>
<reference evidence="2 3" key="1">
    <citation type="submission" date="2018-07" db="EMBL/GenBank/DDBJ databases">
        <title>Genomic Encyclopedia of Type Strains, Phase III (KMG-III): the genomes of soil and plant-associated and newly described type strains.</title>
        <authorList>
            <person name="Whitman W."/>
        </authorList>
    </citation>
    <scope>NUCLEOTIDE SEQUENCE [LARGE SCALE GENOMIC DNA]</scope>
    <source>
        <strain evidence="2 3">CECT 7287</strain>
    </source>
</reference>
<dbReference type="Gene3D" id="3.60.40.10">
    <property type="entry name" value="PPM-type phosphatase domain"/>
    <property type="match status" value="1"/>
</dbReference>